<dbReference type="Pfam" id="PF13424">
    <property type="entry name" value="TPR_12"/>
    <property type="match status" value="1"/>
</dbReference>
<feature type="repeat" description="TPR" evidence="1">
    <location>
        <begin position="113"/>
        <end position="146"/>
    </location>
</feature>
<dbReference type="EMBL" id="CABFNP030001239">
    <property type="protein sequence ID" value="CAI6092702.1"/>
    <property type="molecule type" value="Genomic_DNA"/>
</dbReference>
<dbReference type="InterPro" id="IPR019734">
    <property type="entry name" value="TPR_rpt"/>
</dbReference>
<reference evidence="2" key="1">
    <citation type="submission" date="2023-01" db="EMBL/GenBank/DDBJ databases">
        <authorList>
            <person name="Piombo E."/>
        </authorList>
    </citation>
    <scope>NUCLEOTIDE SEQUENCE</scope>
</reference>
<organism evidence="2 3">
    <name type="scientific">Clonostachys chloroleuca</name>
    <dbReference type="NCBI Taxonomy" id="1926264"/>
    <lineage>
        <taxon>Eukaryota</taxon>
        <taxon>Fungi</taxon>
        <taxon>Dikarya</taxon>
        <taxon>Ascomycota</taxon>
        <taxon>Pezizomycotina</taxon>
        <taxon>Sordariomycetes</taxon>
        <taxon>Hypocreomycetidae</taxon>
        <taxon>Hypocreales</taxon>
        <taxon>Bionectriaceae</taxon>
        <taxon>Clonostachys</taxon>
    </lineage>
</organism>
<comment type="caution">
    <text evidence="2">The sequence shown here is derived from an EMBL/GenBank/DDBJ whole genome shotgun (WGS) entry which is preliminary data.</text>
</comment>
<dbReference type="PROSITE" id="PS50005">
    <property type="entry name" value="TPR"/>
    <property type="match status" value="1"/>
</dbReference>
<proteinExistence type="predicted"/>
<gene>
    <name evidence="2" type="ORF">CCHLO57077_00007175</name>
</gene>
<dbReference type="SUPFAM" id="SSF48452">
    <property type="entry name" value="TPR-like"/>
    <property type="match status" value="1"/>
</dbReference>
<protein>
    <submittedName>
        <fullName evidence="2">Uncharacterized protein</fullName>
    </submittedName>
</protein>
<dbReference type="InterPro" id="IPR011990">
    <property type="entry name" value="TPR-like_helical_dom_sf"/>
</dbReference>
<keyword evidence="3" id="KW-1185">Reference proteome</keyword>
<evidence type="ECO:0000313" key="2">
    <source>
        <dbReference type="EMBL" id="CAI6092702.1"/>
    </source>
</evidence>
<dbReference type="Gene3D" id="1.25.40.10">
    <property type="entry name" value="Tetratricopeptide repeat domain"/>
    <property type="match status" value="1"/>
</dbReference>
<dbReference type="Proteomes" id="UP001160390">
    <property type="component" value="Unassembled WGS sequence"/>
</dbReference>
<name>A0AA35Q5S4_9HYPO</name>
<dbReference type="AlphaFoldDB" id="A0AA35Q5S4"/>
<accession>A0AA35Q5S4</accession>
<evidence type="ECO:0000313" key="3">
    <source>
        <dbReference type="Proteomes" id="UP001160390"/>
    </source>
</evidence>
<evidence type="ECO:0000256" key="1">
    <source>
        <dbReference type="PROSITE-ProRule" id="PRU00339"/>
    </source>
</evidence>
<keyword evidence="1" id="KW-0802">TPR repeat</keyword>
<dbReference type="SMART" id="SM00028">
    <property type="entry name" value="TPR"/>
    <property type="match status" value="2"/>
</dbReference>
<sequence>MFSKIPKDRRVYLFDVVVELLSFNSLNSWKTQGPCQGHGYASWGTCDAVLPHIVWLKGLSDKYKIKPENLEKWAELVFGAGTYLWERQQPALAKEFFQYGLHGGFEIPDHIFAQAHRLMGHVYLDMAQPHAALDAYKKALTLRESINGVDSTAVADVCDSVACSYTEMGDTGNAFKYLQRATDIHNSNDPNKMTRTLAIEAMTYFVLGSRRNHLPPSSNAGNFKARRNKRSRIHPTPSIVAISCFCHESIGCKGRRKKARN</sequence>